<organism evidence="8 9">
    <name type="scientific">Algoriphagus aquatilis</name>
    <dbReference type="NCBI Taxonomy" id="490186"/>
    <lineage>
        <taxon>Bacteria</taxon>
        <taxon>Pseudomonadati</taxon>
        <taxon>Bacteroidota</taxon>
        <taxon>Cytophagia</taxon>
        <taxon>Cytophagales</taxon>
        <taxon>Cyclobacteriaceae</taxon>
        <taxon>Algoriphagus</taxon>
    </lineage>
</organism>
<evidence type="ECO:0000256" key="2">
    <source>
        <dbReference type="ARBA" id="ARBA00022692"/>
    </source>
</evidence>
<keyword evidence="4" id="KW-0238">DNA-binding</keyword>
<keyword evidence="9" id="KW-1185">Reference proteome</keyword>
<dbReference type="Gene3D" id="1.10.260.40">
    <property type="entry name" value="lambda repressor-like DNA-binding domains"/>
    <property type="match status" value="1"/>
</dbReference>
<dbReference type="RefSeq" id="WP_377913559.1">
    <property type="nucleotide sequence ID" value="NZ_JBHSKS010000004.1"/>
</dbReference>
<dbReference type="PANTHER" id="PTHR46558">
    <property type="entry name" value="TRACRIPTIONAL REGULATORY PROTEIN-RELATED-RELATED"/>
    <property type="match status" value="1"/>
</dbReference>
<dbReference type="Proteomes" id="UP001596163">
    <property type="component" value="Unassembled WGS sequence"/>
</dbReference>
<evidence type="ECO:0000256" key="6">
    <source>
        <dbReference type="SAM" id="Phobius"/>
    </source>
</evidence>
<feature type="transmembrane region" description="Helical" evidence="6">
    <location>
        <begin position="122"/>
        <end position="153"/>
    </location>
</feature>
<gene>
    <name evidence="8" type="ORF">ACFPIK_06815</name>
</gene>
<dbReference type="SMART" id="SM00530">
    <property type="entry name" value="HTH_XRE"/>
    <property type="match status" value="1"/>
</dbReference>
<evidence type="ECO:0000259" key="7">
    <source>
        <dbReference type="PROSITE" id="PS50943"/>
    </source>
</evidence>
<comment type="caution">
    <text evidence="8">The sequence shown here is derived from an EMBL/GenBank/DDBJ whole genome shotgun (WGS) entry which is preliminary data.</text>
</comment>
<dbReference type="EMBL" id="JBHSKS010000004">
    <property type="protein sequence ID" value="MFC5191474.1"/>
    <property type="molecule type" value="Genomic_DNA"/>
</dbReference>
<dbReference type="PROSITE" id="PS50943">
    <property type="entry name" value="HTH_CROC1"/>
    <property type="match status" value="1"/>
</dbReference>
<reference evidence="9" key="1">
    <citation type="journal article" date="2019" name="Int. J. Syst. Evol. Microbiol.">
        <title>The Global Catalogue of Microorganisms (GCM) 10K type strain sequencing project: providing services to taxonomists for standard genome sequencing and annotation.</title>
        <authorList>
            <consortium name="The Broad Institute Genomics Platform"/>
            <consortium name="The Broad Institute Genome Sequencing Center for Infectious Disease"/>
            <person name="Wu L."/>
            <person name="Ma J."/>
        </authorList>
    </citation>
    <scope>NUCLEOTIDE SEQUENCE [LARGE SCALE GENOMIC DNA]</scope>
    <source>
        <strain evidence="9">CGMCC 1.7030</strain>
    </source>
</reference>
<proteinExistence type="predicted"/>
<dbReference type="InterPro" id="IPR010982">
    <property type="entry name" value="Lambda_DNA-bd_dom_sf"/>
</dbReference>
<dbReference type="CDD" id="cd00093">
    <property type="entry name" value="HTH_XRE"/>
    <property type="match status" value="1"/>
</dbReference>
<evidence type="ECO:0000256" key="1">
    <source>
        <dbReference type="ARBA" id="ARBA00004141"/>
    </source>
</evidence>
<name>A0ABW0BWN9_9BACT</name>
<dbReference type="SUPFAM" id="SSF47413">
    <property type="entry name" value="lambda repressor-like DNA-binding domains"/>
    <property type="match status" value="1"/>
</dbReference>
<sequence>MNLGEIIRSERIKKGWTQEDLAVRIHTTSKTIQRIESGKVKPRSYTLLSLAQVLDFPLDRLTPKEQVDLQEEKFPIVPRILLHLSALLLLILPTYLLWIWVKRQFPGLKKEVLQVVNFQVNVLAVMIPCGFLAFLFFPVLILAGMGLFTWVMVGVNVVRILLEENSYYPVGVEIFRDRSES</sequence>
<dbReference type="PANTHER" id="PTHR46558:SF3">
    <property type="entry name" value="TRANSCRIPTIONAL REGULATOR"/>
    <property type="match status" value="1"/>
</dbReference>
<dbReference type="Pfam" id="PF09685">
    <property type="entry name" value="MamF_MmsF"/>
    <property type="match status" value="1"/>
</dbReference>
<evidence type="ECO:0000256" key="4">
    <source>
        <dbReference type="ARBA" id="ARBA00023125"/>
    </source>
</evidence>
<dbReference type="Pfam" id="PF01381">
    <property type="entry name" value="HTH_3"/>
    <property type="match status" value="1"/>
</dbReference>
<keyword evidence="5 6" id="KW-0472">Membrane</keyword>
<evidence type="ECO:0000256" key="3">
    <source>
        <dbReference type="ARBA" id="ARBA00022989"/>
    </source>
</evidence>
<evidence type="ECO:0000313" key="8">
    <source>
        <dbReference type="EMBL" id="MFC5191474.1"/>
    </source>
</evidence>
<feature type="domain" description="HTH cro/C1-type" evidence="7">
    <location>
        <begin position="7"/>
        <end position="61"/>
    </location>
</feature>
<accession>A0ABW0BWN9</accession>
<protein>
    <submittedName>
        <fullName evidence="8">Helix-turn-helix domain-containing protein</fullName>
    </submittedName>
</protein>
<keyword evidence="2 6" id="KW-0812">Transmembrane</keyword>
<dbReference type="InterPro" id="IPR019109">
    <property type="entry name" value="MamF_MmsF"/>
</dbReference>
<evidence type="ECO:0000256" key="5">
    <source>
        <dbReference type="ARBA" id="ARBA00023136"/>
    </source>
</evidence>
<keyword evidence="3 6" id="KW-1133">Transmembrane helix</keyword>
<feature type="transmembrane region" description="Helical" evidence="6">
    <location>
        <begin position="80"/>
        <end position="101"/>
    </location>
</feature>
<dbReference type="InterPro" id="IPR001387">
    <property type="entry name" value="Cro/C1-type_HTH"/>
</dbReference>
<comment type="subcellular location">
    <subcellularLocation>
        <location evidence="1">Membrane</location>
        <topology evidence="1">Multi-pass membrane protein</topology>
    </subcellularLocation>
</comment>
<evidence type="ECO:0000313" key="9">
    <source>
        <dbReference type="Proteomes" id="UP001596163"/>
    </source>
</evidence>